<dbReference type="PANTHER" id="PTHR12069:SF0">
    <property type="entry name" value="DNA-DIRECTED RNA POLYMERASE III SUBUNIT RPC5"/>
    <property type="match status" value="1"/>
</dbReference>
<gene>
    <name evidence="2" type="ORF">TR113777</name>
</gene>
<dbReference type="InterPro" id="IPR006886">
    <property type="entry name" value="RNA_pol_III_Rpc5"/>
</dbReference>
<sequence length="634" mass="70315">FDSGRPRVVKEIDCFLSLSCTKKLLLLYHKNRSKSRPLEKEQIRGVRIKSTLDHLEINISDGRSGNLKTSTEKRESYTVRSTPMPIEASFLGYFINNECHFVPLRGDALVVDNVKEPIRALEHVDKAPSSSSQQTSALMGAKPTVVSARLKADDSIGAGRMASRKKTAENDSDLMYLSQLQLTPWKPARFKRFKPTTAFEDRSFLMCSTEQANDFGDTMEDFGQRECEELLLSKLRLEVTDVKEHGQEPHKQPSLDEVIRTILLKAHVIRFDKLLECLRDRFQDKQLVNAVTVIPALQRLAVLLCGWWVVKSEVLYPPNTFSEHASVPSAQLIRARDYVMAVFHRGDYLTRKTVSCITKLPALEVTEILEHLGTRISLGYKGHSNHWEFRPPDLNFIRRYPEVVHQHHTGWELRIRQLCGQLKLDKLVTDGVRRRSRCSGRLSSSSDTDSEVVNLLSPASGVSRKRRRLLSLSPDGMTTNSGAHGRGSKRTRTNSMSAVGLMSPPQSPLLPLSRARHTPSLGGIPAPPLFNGSGDALPPRSSDTLPPPVFSSPPPRAAAQGNAPVTTVSPKMFATAPTEKVAMDTEDEVTIMAVQLGKDPSAFKREPPSPKHLSTVDAVMEEPGVAAAAATTTT</sequence>
<dbReference type="AlphaFoldDB" id="A0A0V0J889"/>
<feature type="region of interest" description="Disordered" evidence="1">
    <location>
        <begin position="464"/>
        <end position="508"/>
    </location>
</feature>
<evidence type="ECO:0000313" key="2">
    <source>
        <dbReference type="EMBL" id="JAP61559.1"/>
    </source>
</evidence>
<evidence type="ECO:0008006" key="3">
    <source>
        <dbReference type="Google" id="ProtNLM"/>
    </source>
</evidence>
<feature type="non-terminal residue" evidence="2">
    <location>
        <position position="1"/>
    </location>
</feature>
<proteinExistence type="predicted"/>
<dbReference type="Pfam" id="PF04801">
    <property type="entry name" value="RPC5"/>
    <property type="match status" value="1"/>
</dbReference>
<dbReference type="PANTHER" id="PTHR12069">
    <property type="entry name" value="DNA-DIRECTED RNA POLYMERASES III 80 KDA POLYPEPTIDE RNA POLYMERASE III SUBUNIT 5"/>
    <property type="match status" value="1"/>
</dbReference>
<name>A0A0V0J889_SCHSO</name>
<evidence type="ECO:0000256" key="1">
    <source>
        <dbReference type="SAM" id="MobiDB-lite"/>
    </source>
</evidence>
<dbReference type="GO" id="GO:0042797">
    <property type="term" value="P:tRNA transcription by RNA polymerase III"/>
    <property type="evidence" value="ECO:0007669"/>
    <property type="project" value="TreeGrafter"/>
</dbReference>
<feature type="non-terminal residue" evidence="2">
    <location>
        <position position="634"/>
    </location>
</feature>
<protein>
    <recommendedName>
        <fullName evidence="3">DNA-directed RNA polymerase III subunit RPC5</fullName>
    </recommendedName>
</protein>
<dbReference type="EMBL" id="GEEE01001666">
    <property type="protein sequence ID" value="JAP61559.1"/>
    <property type="molecule type" value="Transcribed_RNA"/>
</dbReference>
<reference evidence="2" key="1">
    <citation type="submission" date="2016-01" db="EMBL/GenBank/DDBJ databases">
        <title>Reference transcriptome for the parasite Schistocephalus solidus: insights into the molecular evolution of parasitism.</title>
        <authorList>
            <person name="Hebert F.O."/>
            <person name="Grambauer S."/>
            <person name="Barber I."/>
            <person name="Landry C.R."/>
            <person name="Aubin-Horth N."/>
        </authorList>
    </citation>
    <scope>NUCLEOTIDE SEQUENCE</scope>
</reference>
<accession>A0A0V0J889</accession>
<dbReference type="GO" id="GO:0005666">
    <property type="term" value="C:RNA polymerase III complex"/>
    <property type="evidence" value="ECO:0007669"/>
    <property type="project" value="TreeGrafter"/>
</dbReference>
<organism evidence="2">
    <name type="scientific">Schistocephalus solidus</name>
    <name type="common">Tapeworm</name>
    <dbReference type="NCBI Taxonomy" id="70667"/>
    <lineage>
        <taxon>Eukaryota</taxon>
        <taxon>Metazoa</taxon>
        <taxon>Spiralia</taxon>
        <taxon>Lophotrochozoa</taxon>
        <taxon>Platyhelminthes</taxon>
        <taxon>Cestoda</taxon>
        <taxon>Eucestoda</taxon>
        <taxon>Diphyllobothriidea</taxon>
        <taxon>Diphyllobothriidae</taxon>
        <taxon>Schistocephalus</taxon>
    </lineage>
</organism>
<feature type="region of interest" description="Disordered" evidence="1">
    <location>
        <begin position="521"/>
        <end position="547"/>
    </location>
</feature>